<dbReference type="InterPro" id="IPR043502">
    <property type="entry name" value="DNA/RNA_pol_sf"/>
</dbReference>
<evidence type="ECO:0000256" key="2">
    <source>
        <dbReference type="ARBA" id="ARBA00022695"/>
    </source>
</evidence>
<evidence type="ECO:0000256" key="4">
    <source>
        <dbReference type="ARBA" id="ARBA00022759"/>
    </source>
</evidence>
<evidence type="ECO:0000256" key="5">
    <source>
        <dbReference type="ARBA" id="ARBA00022801"/>
    </source>
</evidence>
<dbReference type="PROSITE" id="PS50878">
    <property type="entry name" value="RT_POL"/>
    <property type="match status" value="1"/>
</dbReference>
<dbReference type="CDD" id="cd09275">
    <property type="entry name" value="RNase_HI_RT_DIRS1"/>
    <property type="match status" value="1"/>
</dbReference>
<dbReference type="PANTHER" id="PTHR33050:SF7">
    <property type="entry name" value="RIBONUCLEASE H"/>
    <property type="match status" value="1"/>
</dbReference>
<dbReference type="OrthoDB" id="7462124at2759"/>
<evidence type="ECO:0000256" key="3">
    <source>
        <dbReference type="ARBA" id="ARBA00022722"/>
    </source>
</evidence>
<organism evidence="8 9">
    <name type="scientific">Pararge aegeria aegeria</name>
    <dbReference type="NCBI Taxonomy" id="348720"/>
    <lineage>
        <taxon>Eukaryota</taxon>
        <taxon>Metazoa</taxon>
        <taxon>Ecdysozoa</taxon>
        <taxon>Arthropoda</taxon>
        <taxon>Hexapoda</taxon>
        <taxon>Insecta</taxon>
        <taxon>Pterygota</taxon>
        <taxon>Neoptera</taxon>
        <taxon>Endopterygota</taxon>
        <taxon>Lepidoptera</taxon>
        <taxon>Glossata</taxon>
        <taxon>Ditrysia</taxon>
        <taxon>Papilionoidea</taxon>
        <taxon>Nymphalidae</taxon>
        <taxon>Satyrinae</taxon>
        <taxon>Satyrini</taxon>
        <taxon>Parargina</taxon>
        <taxon>Pararge</taxon>
    </lineage>
</organism>
<feature type="domain" description="Reverse transcriptase" evidence="7">
    <location>
        <begin position="11"/>
        <end position="193"/>
    </location>
</feature>
<dbReference type="InterPro" id="IPR041373">
    <property type="entry name" value="RT_RNaseH"/>
</dbReference>
<evidence type="ECO:0000259" key="7">
    <source>
        <dbReference type="PROSITE" id="PS50878"/>
    </source>
</evidence>
<dbReference type="GO" id="GO:0003964">
    <property type="term" value="F:RNA-directed DNA polymerase activity"/>
    <property type="evidence" value="ECO:0007669"/>
    <property type="project" value="UniProtKB-KW"/>
</dbReference>
<dbReference type="EMBL" id="CAKXAJ010021508">
    <property type="protein sequence ID" value="CAH2226525.1"/>
    <property type="molecule type" value="Genomic_DNA"/>
</dbReference>
<keyword evidence="1" id="KW-0808">Transferase</keyword>
<dbReference type="Gene3D" id="3.30.420.10">
    <property type="entry name" value="Ribonuclease H-like superfamily/Ribonuclease H"/>
    <property type="match status" value="1"/>
</dbReference>
<dbReference type="Gene3D" id="3.10.10.10">
    <property type="entry name" value="HIV Type 1 Reverse Transcriptase, subunit A, domain 1"/>
    <property type="match status" value="1"/>
</dbReference>
<dbReference type="GO" id="GO:0016787">
    <property type="term" value="F:hydrolase activity"/>
    <property type="evidence" value="ECO:0007669"/>
    <property type="project" value="UniProtKB-KW"/>
</dbReference>
<dbReference type="PANTHER" id="PTHR33050">
    <property type="entry name" value="REVERSE TRANSCRIPTASE DOMAIN-CONTAINING PROTEIN"/>
    <property type="match status" value="1"/>
</dbReference>
<dbReference type="InterPro" id="IPR043128">
    <property type="entry name" value="Rev_trsase/Diguanyl_cyclase"/>
</dbReference>
<evidence type="ECO:0000256" key="6">
    <source>
        <dbReference type="ARBA" id="ARBA00022918"/>
    </source>
</evidence>
<protein>
    <submittedName>
        <fullName evidence="8">Jg4320 protein</fullName>
    </submittedName>
</protein>
<sequence length="564" mass="65673">MTYEIKEMIQKHIVEPAPTTPSFLSPLFLIKKNSKKSRVIFNLKALNRYMMPRHFHLFRYQQMPEFLQPADWMVKLDLSQAYYHIPIKQEHRRFLRISYNGFLLQMTCLPFGLASAPRMFATVTNWTAEMLRMKGLRLVVYLDDYLIVHQCKTTLRTQVMMAIKFLTSLGWCLNTEKSVTTPRRTVEFLGIHWDTDTNTASLPPEKVSRIRHHLLSLLAAGSWTLKQAQRLLGCLNFATFITHRGRLHCRTLQRHCNLLRKEPLETTRFSEEVSIELEWWLENINQQRPIHPVDKPVNYLITDASDIQWGAVVNNKNIHGVWSPHQRRWHCNLKEMYAVIAAITAQGSVLRKSSVIVQSDNKTVVSYVKNEGGTKSLPLLELTKQLLALVDDLDVVLVPHYLPGIYNVEADGLSRNRTASEWHLKQVEYQRIFSLWGTPEIDLFASKHAYVVPNYVTRDFSDSNACYHDAFSKSWTYHLAWIFPPPGLIPRVLRHLNKAEGRYIIIAPRWTKPFWRPDLKRRALKRPTKIRNLERNLVDTFTGRPPTRVSSLHLEAWLISGGTH</sequence>
<proteinExistence type="predicted"/>
<dbReference type="InterPro" id="IPR000477">
    <property type="entry name" value="RT_dom"/>
</dbReference>
<dbReference type="SUPFAM" id="SSF56672">
    <property type="entry name" value="DNA/RNA polymerases"/>
    <property type="match status" value="1"/>
</dbReference>
<dbReference type="Pfam" id="PF17917">
    <property type="entry name" value="RT_RNaseH"/>
    <property type="match status" value="1"/>
</dbReference>
<name>A0A8S4QWF3_9NEOP</name>
<keyword evidence="4" id="KW-0255">Endonuclease</keyword>
<evidence type="ECO:0000256" key="1">
    <source>
        <dbReference type="ARBA" id="ARBA00022679"/>
    </source>
</evidence>
<dbReference type="Pfam" id="PF00078">
    <property type="entry name" value="RVT_1"/>
    <property type="match status" value="1"/>
</dbReference>
<keyword evidence="2" id="KW-0548">Nucleotidyltransferase</keyword>
<evidence type="ECO:0000313" key="9">
    <source>
        <dbReference type="Proteomes" id="UP000838756"/>
    </source>
</evidence>
<comment type="caution">
    <text evidence="8">The sequence shown here is derived from an EMBL/GenBank/DDBJ whole genome shotgun (WGS) entry which is preliminary data.</text>
</comment>
<keyword evidence="3" id="KW-0540">Nuclease</keyword>
<dbReference type="InterPro" id="IPR052055">
    <property type="entry name" value="Hepadnavirus_pol/RT"/>
</dbReference>
<dbReference type="GO" id="GO:0003676">
    <property type="term" value="F:nucleic acid binding"/>
    <property type="evidence" value="ECO:0007669"/>
    <property type="project" value="InterPro"/>
</dbReference>
<accession>A0A8S4QWF3</accession>
<keyword evidence="5" id="KW-0378">Hydrolase</keyword>
<keyword evidence="9" id="KW-1185">Reference proteome</keyword>
<gene>
    <name evidence="8" type="primary">jg4320</name>
    <name evidence="8" type="ORF">PAEG_LOCUS7228</name>
</gene>
<dbReference type="InterPro" id="IPR036397">
    <property type="entry name" value="RNaseH_sf"/>
</dbReference>
<keyword evidence="6" id="KW-0695">RNA-directed DNA polymerase</keyword>
<dbReference type="Gene3D" id="3.30.70.270">
    <property type="match status" value="1"/>
</dbReference>
<dbReference type="AlphaFoldDB" id="A0A8S4QWF3"/>
<dbReference type="Proteomes" id="UP000838756">
    <property type="component" value="Unassembled WGS sequence"/>
</dbReference>
<dbReference type="CDD" id="cd03714">
    <property type="entry name" value="RT_DIRS1"/>
    <property type="match status" value="1"/>
</dbReference>
<reference evidence="8" key="1">
    <citation type="submission" date="2022-03" db="EMBL/GenBank/DDBJ databases">
        <authorList>
            <person name="Lindestad O."/>
        </authorList>
    </citation>
    <scope>NUCLEOTIDE SEQUENCE</scope>
</reference>
<evidence type="ECO:0000313" key="8">
    <source>
        <dbReference type="EMBL" id="CAH2226525.1"/>
    </source>
</evidence>
<dbReference type="GO" id="GO:0004519">
    <property type="term" value="F:endonuclease activity"/>
    <property type="evidence" value="ECO:0007669"/>
    <property type="project" value="UniProtKB-KW"/>
</dbReference>